<comment type="caution">
    <text evidence="1">The sequence shown here is derived from an EMBL/GenBank/DDBJ whole genome shotgun (WGS) entry which is preliminary data.</text>
</comment>
<dbReference type="InterPro" id="IPR045702">
    <property type="entry name" value="DUF6060"/>
</dbReference>
<gene>
    <name evidence="1" type="ORF">FANTH_1161</name>
</gene>
<name>A0A8H4ZWG3_9HYPO</name>
<dbReference type="Proteomes" id="UP000573603">
    <property type="component" value="Unassembled WGS sequence"/>
</dbReference>
<reference evidence="1 2" key="1">
    <citation type="journal article" date="2020" name="BMC Genomics">
        <title>Correction to: Identification and distribution of gene clusters required for synthesis of sphingolipid metabolism inhibitors in diverse species of the filamentous fungus Fusarium.</title>
        <authorList>
            <person name="Kim H.S."/>
            <person name="Lohmar J.M."/>
            <person name="Busman M."/>
            <person name="Brown D.W."/>
            <person name="Naumann T.A."/>
            <person name="Divon H.H."/>
            <person name="Lysoe E."/>
            <person name="Uhlig S."/>
            <person name="Proctor R.H."/>
        </authorList>
    </citation>
    <scope>NUCLEOTIDE SEQUENCE [LARGE SCALE GENOMIC DNA]</scope>
    <source>
        <strain evidence="1 2">NRRL 25214</strain>
    </source>
</reference>
<keyword evidence="2" id="KW-1185">Reference proteome</keyword>
<proteinExistence type="predicted"/>
<sequence>MDKKGHSAPGRQVRVSVHMNCTTEKAREDGPPMNQCNNDRYKMGIVVNSTINATISDKAALLETVRDAADPATSRSVNLNRTLVIPFSNPHTTVENGTTGYWTFLPELHCFNGILKDCKGDDEDWDGEVVVACGYKILNRGANASMAVYDGKVIFVEEPTSTYSKSDEEDRPWPEYETAVEWVEEHKEDSDSGALKYASAYSARMALIWSSLTILLFFI</sequence>
<accession>A0A8H4ZWG3</accession>
<dbReference type="AlphaFoldDB" id="A0A8H4ZWG3"/>
<evidence type="ECO:0000313" key="2">
    <source>
        <dbReference type="Proteomes" id="UP000573603"/>
    </source>
</evidence>
<dbReference type="EMBL" id="JABEVY010000028">
    <property type="protein sequence ID" value="KAF5253979.1"/>
    <property type="molecule type" value="Genomic_DNA"/>
</dbReference>
<organism evidence="1 2">
    <name type="scientific">Fusarium anthophilum</name>
    <dbReference type="NCBI Taxonomy" id="48485"/>
    <lineage>
        <taxon>Eukaryota</taxon>
        <taxon>Fungi</taxon>
        <taxon>Dikarya</taxon>
        <taxon>Ascomycota</taxon>
        <taxon>Pezizomycotina</taxon>
        <taxon>Sordariomycetes</taxon>
        <taxon>Hypocreomycetidae</taxon>
        <taxon>Hypocreales</taxon>
        <taxon>Nectriaceae</taxon>
        <taxon>Fusarium</taxon>
        <taxon>Fusarium fujikuroi species complex</taxon>
    </lineage>
</organism>
<protein>
    <submittedName>
        <fullName evidence="1">Uncharacterized protein</fullName>
    </submittedName>
</protein>
<evidence type="ECO:0000313" key="1">
    <source>
        <dbReference type="EMBL" id="KAF5253979.1"/>
    </source>
</evidence>
<dbReference type="Pfam" id="PF19535">
    <property type="entry name" value="DUF6060"/>
    <property type="match status" value="1"/>
</dbReference>